<keyword evidence="1" id="KW-0812">Transmembrane</keyword>
<keyword evidence="1" id="KW-0472">Membrane</keyword>
<feature type="transmembrane region" description="Helical" evidence="1">
    <location>
        <begin position="60"/>
        <end position="82"/>
    </location>
</feature>
<accession>A0ABU8LFQ7</accession>
<keyword evidence="3" id="KW-1185">Reference proteome</keyword>
<dbReference type="EMBL" id="JBBDGM010000014">
    <property type="protein sequence ID" value="MEJ1089477.1"/>
    <property type="molecule type" value="Genomic_DNA"/>
</dbReference>
<feature type="transmembrane region" description="Helical" evidence="1">
    <location>
        <begin position="20"/>
        <end position="40"/>
    </location>
</feature>
<dbReference type="RefSeq" id="WP_337333123.1">
    <property type="nucleotide sequence ID" value="NZ_JBBDGM010000014.1"/>
</dbReference>
<organism evidence="2 3">
    <name type="scientific">Microbacterium bandirmense</name>
    <dbReference type="NCBI Taxonomy" id="3122050"/>
    <lineage>
        <taxon>Bacteria</taxon>
        <taxon>Bacillati</taxon>
        <taxon>Actinomycetota</taxon>
        <taxon>Actinomycetes</taxon>
        <taxon>Micrococcales</taxon>
        <taxon>Microbacteriaceae</taxon>
        <taxon>Microbacterium</taxon>
    </lineage>
</organism>
<keyword evidence="1" id="KW-1133">Transmembrane helix</keyword>
<name>A0ABU8LFQ7_9MICO</name>
<comment type="caution">
    <text evidence="2">The sequence shown here is derived from an EMBL/GenBank/DDBJ whole genome shotgun (WGS) entry which is preliminary data.</text>
</comment>
<sequence length="111" mass="11738">MSRSTTPQTVEATVRPVPRYGVFIGLGVVLGILVAAILTAVGSYEPSRVLDVVYPPGQVFGFALLWTVPIGIALGGGVALILDRLARKRARVVRVQHERIAEADVDTGTSA</sequence>
<proteinExistence type="predicted"/>
<gene>
    <name evidence="2" type="ORF">WDU99_14265</name>
</gene>
<protein>
    <submittedName>
        <fullName evidence="2">Potassium transporter Trk</fullName>
    </submittedName>
</protein>
<evidence type="ECO:0000313" key="2">
    <source>
        <dbReference type="EMBL" id="MEJ1089477.1"/>
    </source>
</evidence>
<evidence type="ECO:0000256" key="1">
    <source>
        <dbReference type="SAM" id="Phobius"/>
    </source>
</evidence>
<reference evidence="2 3" key="1">
    <citation type="submission" date="2024-02" db="EMBL/GenBank/DDBJ databases">
        <authorList>
            <person name="Saticioglu I.B."/>
        </authorList>
    </citation>
    <scope>NUCLEOTIDE SEQUENCE [LARGE SCALE GENOMIC DNA]</scope>
    <source>
        <strain evidence="2 3">Mu-80</strain>
    </source>
</reference>
<evidence type="ECO:0000313" key="3">
    <source>
        <dbReference type="Proteomes" id="UP001371224"/>
    </source>
</evidence>
<dbReference type="Proteomes" id="UP001371224">
    <property type="component" value="Unassembled WGS sequence"/>
</dbReference>